<organism evidence="1 2">
    <name type="scientific">Enterocloster bolteae</name>
    <dbReference type="NCBI Taxonomy" id="208479"/>
    <lineage>
        <taxon>Bacteria</taxon>
        <taxon>Bacillati</taxon>
        <taxon>Bacillota</taxon>
        <taxon>Clostridia</taxon>
        <taxon>Lachnospirales</taxon>
        <taxon>Lachnospiraceae</taxon>
        <taxon>Enterocloster</taxon>
    </lineage>
</organism>
<reference evidence="1 2" key="1">
    <citation type="submission" date="2018-08" db="EMBL/GenBank/DDBJ databases">
        <title>A genome reference for cultivated species of the human gut microbiota.</title>
        <authorList>
            <person name="Zou Y."/>
            <person name="Xue W."/>
            <person name="Luo G."/>
        </authorList>
    </citation>
    <scope>NUCLEOTIDE SEQUENCE [LARGE SCALE GENOMIC DNA]</scope>
    <source>
        <strain evidence="1 2">AM35-14</strain>
    </source>
</reference>
<dbReference type="EMBL" id="QSHZ01000002">
    <property type="protein sequence ID" value="RHC58351.1"/>
    <property type="molecule type" value="Genomic_DNA"/>
</dbReference>
<accession>A0A414B044</accession>
<comment type="caution">
    <text evidence="1">The sequence shown here is derived from an EMBL/GenBank/DDBJ whole genome shotgun (WGS) entry which is preliminary data.</text>
</comment>
<name>A0A414B044_9FIRM</name>
<protein>
    <submittedName>
        <fullName evidence="1">Uncharacterized protein</fullName>
    </submittedName>
</protein>
<evidence type="ECO:0000313" key="2">
    <source>
        <dbReference type="Proteomes" id="UP000283975"/>
    </source>
</evidence>
<gene>
    <name evidence="1" type="ORF">DW839_01995</name>
</gene>
<evidence type="ECO:0000313" key="1">
    <source>
        <dbReference type="EMBL" id="RHC58351.1"/>
    </source>
</evidence>
<dbReference type="Proteomes" id="UP000283975">
    <property type="component" value="Unassembled WGS sequence"/>
</dbReference>
<dbReference type="AlphaFoldDB" id="A0A414B044"/>
<proteinExistence type="predicted"/>
<sequence length="73" mass="8424">MAHFALTKKAVQWLVDKVKDNTKRCDEYAIRLDSVEEMIIKNQFSAPIAMDDGKLLVTDDGYSILADWKYKEV</sequence>